<accession>A0A6B3N054</accession>
<protein>
    <submittedName>
        <fullName evidence="2">DUF1036 domain-containing protein</fullName>
    </submittedName>
</protein>
<proteinExistence type="predicted"/>
<keyword evidence="1" id="KW-0732">Signal</keyword>
<name>A0A6B3N054_9CYAN</name>
<dbReference type="EMBL" id="JAAHFQ010000068">
    <property type="protein sequence ID" value="NER27066.1"/>
    <property type="molecule type" value="Genomic_DNA"/>
</dbReference>
<gene>
    <name evidence="2" type="ORF">F6J89_05380</name>
</gene>
<evidence type="ECO:0000313" key="2">
    <source>
        <dbReference type="EMBL" id="NER27066.1"/>
    </source>
</evidence>
<reference evidence="2" key="1">
    <citation type="submission" date="2019-11" db="EMBL/GenBank/DDBJ databases">
        <title>Genomic insights into an expanded diversity of filamentous marine cyanobacteria reveals the extraordinary biosynthetic potential of Moorea and Okeania.</title>
        <authorList>
            <person name="Ferreira Leao T."/>
            <person name="Wang M."/>
            <person name="Moss N."/>
            <person name="Da Silva R."/>
            <person name="Sanders J."/>
            <person name="Nurk S."/>
            <person name="Gurevich A."/>
            <person name="Humphrey G."/>
            <person name="Reher R."/>
            <person name="Zhu Q."/>
            <person name="Belda-Ferre P."/>
            <person name="Glukhov E."/>
            <person name="Rex R."/>
            <person name="Dorrestein P.C."/>
            <person name="Knight R."/>
            <person name="Pevzner P."/>
            <person name="Gerwick W.H."/>
            <person name="Gerwick L."/>
        </authorList>
    </citation>
    <scope>NUCLEOTIDE SEQUENCE</scope>
    <source>
        <strain evidence="2">SIO1C4</strain>
    </source>
</reference>
<feature type="chain" id="PRO_5025354668" evidence="1">
    <location>
        <begin position="20"/>
        <end position="158"/>
    </location>
</feature>
<comment type="caution">
    <text evidence="2">The sequence shown here is derived from an EMBL/GenBank/DDBJ whole genome shotgun (WGS) entry which is preliminary data.</text>
</comment>
<sequence>MNKQILSAMMLLPMMLVGADSIFASDNSNIAIAQVSLKSASTWQPPLVSKPVLTKKFPVLTTVFFKQAQVTTLTRCNNTSSAINTGYARKISSDQWSQVTGWITIKPQKCSRLYLGEYSDAVRIYKNTDGKSDFVETIILSPGDTKYTFQSNRPVSTN</sequence>
<evidence type="ECO:0000256" key="1">
    <source>
        <dbReference type="SAM" id="SignalP"/>
    </source>
</evidence>
<feature type="signal peptide" evidence="1">
    <location>
        <begin position="1"/>
        <end position="19"/>
    </location>
</feature>
<dbReference type="AlphaFoldDB" id="A0A6B3N054"/>
<organism evidence="2">
    <name type="scientific">Symploca sp. SIO1C4</name>
    <dbReference type="NCBI Taxonomy" id="2607765"/>
    <lineage>
        <taxon>Bacteria</taxon>
        <taxon>Bacillati</taxon>
        <taxon>Cyanobacteriota</taxon>
        <taxon>Cyanophyceae</taxon>
        <taxon>Coleofasciculales</taxon>
        <taxon>Coleofasciculaceae</taxon>
        <taxon>Symploca</taxon>
    </lineage>
</organism>